<dbReference type="Proteomes" id="UP001592528">
    <property type="component" value="Unassembled WGS sequence"/>
</dbReference>
<keyword evidence="1" id="KW-0805">Transcription regulation</keyword>
<dbReference type="SMART" id="SM00345">
    <property type="entry name" value="HTH_GNTR"/>
    <property type="match status" value="1"/>
</dbReference>
<dbReference type="SMART" id="SM00895">
    <property type="entry name" value="FCD"/>
    <property type="match status" value="1"/>
</dbReference>
<accession>A0ABV6UL75</accession>
<sequence>MRTQRPAAGWVRRLAADRPGTVHEVILDELRAVILAGHAPPGAPMNIDAIAHRFTVSRIPVREALKTLIGEGLVDHAPRAGYAVAQVTRAELAELYVVREALEAAALSAAARAATEDDDAEVAKAHEALSQAIEDHDARGHHRESRRFHLALAGPCRMRRLLGMFESAWNITEPLQPMSHVSREMTLALHTDHQLMVDAFHARDADALLAVSAVHYRRLQDVVAALPVNGLRP</sequence>
<dbReference type="InterPro" id="IPR036388">
    <property type="entry name" value="WH-like_DNA-bd_sf"/>
</dbReference>
<evidence type="ECO:0000313" key="5">
    <source>
        <dbReference type="EMBL" id="MFC1402199.1"/>
    </source>
</evidence>
<gene>
    <name evidence="5" type="ORF">ACEZDJ_12965</name>
</gene>
<keyword evidence="2" id="KW-0238">DNA-binding</keyword>
<dbReference type="Gene3D" id="1.20.120.530">
    <property type="entry name" value="GntR ligand-binding domain-like"/>
    <property type="match status" value="1"/>
</dbReference>
<protein>
    <submittedName>
        <fullName evidence="5">GntR family transcriptional regulator</fullName>
    </submittedName>
</protein>
<dbReference type="Gene3D" id="1.10.10.10">
    <property type="entry name" value="Winged helix-like DNA-binding domain superfamily/Winged helix DNA-binding domain"/>
    <property type="match status" value="1"/>
</dbReference>
<reference evidence="5 6" key="1">
    <citation type="submission" date="2024-09" db="EMBL/GenBank/DDBJ databases">
        <authorList>
            <person name="Lee S.D."/>
        </authorList>
    </citation>
    <scope>NUCLEOTIDE SEQUENCE [LARGE SCALE GENOMIC DNA]</scope>
    <source>
        <strain evidence="5 6">N1-5</strain>
    </source>
</reference>
<dbReference type="PROSITE" id="PS50949">
    <property type="entry name" value="HTH_GNTR"/>
    <property type="match status" value="1"/>
</dbReference>
<evidence type="ECO:0000256" key="1">
    <source>
        <dbReference type="ARBA" id="ARBA00023015"/>
    </source>
</evidence>
<evidence type="ECO:0000256" key="3">
    <source>
        <dbReference type="ARBA" id="ARBA00023163"/>
    </source>
</evidence>
<evidence type="ECO:0000259" key="4">
    <source>
        <dbReference type="PROSITE" id="PS50949"/>
    </source>
</evidence>
<proteinExistence type="predicted"/>
<evidence type="ECO:0000256" key="2">
    <source>
        <dbReference type="ARBA" id="ARBA00023125"/>
    </source>
</evidence>
<dbReference type="InterPro" id="IPR000524">
    <property type="entry name" value="Tscrpt_reg_HTH_GntR"/>
</dbReference>
<dbReference type="SUPFAM" id="SSF46785">
    <property type="entry name" value="Winged helix' DNA-binding domain"/>
    <property type="match status" value="1"/>
</dbReference>
<keyword evidence="6" id="KW-1185">Reference proteome</keyword>
<dbReference type="PANTHER" id="PTHR43537">
    <property type="entry name" value="TRANSCRIPTIONAL REGULATOR, GNTR FAMILY"/>
    <property type="match status" value="1"/>
</dbReference>
<dbReference type="PANTHER" id="PTHR43537:SF49">
    <property type="entry name" value="TRANSCRIPTIONAL REGULATORY PROTEIN"/>
    <property type="match status" value="1"/>
</dbReference>
<keyword evidence="3" id="KW-0804">Transcription</keyword>
<organism evidence="5 6">
    <name type="scientific">Streptacidiphilus cavernicola</name>
    <dbReference type="NCBI Taxonomy" id="3342716"/>
    <lineage>
        <taxon>Bacteria</taxon>
        <taxon>Bacillati</taxon>
        <taxon>Actinomycetota</taxon>
        <taxon>Actinomycetes</taxon>
        <taxon>Kitasatosporales</taxon>
        <taxon>Streptomycetaceae</taxon>
        <taxon>Streptacidiphilus</taxon>
    </lineage>
</organism>
<dbReference type="Pfam" id="PF00392">
    <property type="entry name" value="GntR"/>
    <property type="match status" value="1"/>
</dbReference>
<evidence type="ECO:0000313" key="6">
    <source>
        <dbReference type="Proteomes" id="UP001592528"/>
    </source>
</evidence>
<dbReference type="Pfam" id="PF07729">
    <property type="entry name" value="FCD"/>
    <property type="match status" value="1"/>
</dbReference>
<feature type="domain" description="HTH gntR-type" evidence="4">
    <location>
        <begin position="20"/>
        <end position="87"/>
    </location>
</feature>
<dbReference type="RefSeq" id="WP_030252528.1">
    <property type="nucleotide sequence ID" value="NZ_JBHEZZ010000005.1"/>
</dbReference>
<dbReference type="InterPro" id="IPR011711">
    <property type="entry name" value="GntR_C"/>
</dbReference>
<name>A0ABV6UL75_9ACTN</name>
<dbReference type="InterPro" id="IPR008920">
    <property type="entry name" value="TF_FadR/GntR_C"/>
</dbReference>
<dbReference type="SUPFAM" id="SSF48008">
    <property type="entry name" value="GntR ligand-binding domain-like"/>
    <property type="match status" value="1"/>
</dbReference>
<comment type="caution">
    <text evidence="5">The sequence shown here is derived from an EMBL/GenBank/DDBJ whole genome shotgun (WGS) entry which is preliminary data.</text>
</comment>
<dbReference type="InterPro" id="IPR036390">
    <property type="entry name" value="WH_DNA-bd_sf"/>
</dbReference>
<dbReference type="EMBL" id="JBHEZZ010000005">
    <property type="protein sequence ID" value="MFC1402199.1"/>
    <property type="molecule type" value="Genomic_DNA"/>
</dbReference>